<proteinExistence type="predicted"/>
<keyword evidence="2" id="KW-1185">Reference proteome</keyword>
<organism evidence="1 2">
    <name type="scientific">Engystomops pustulosus</name>
    <name type="common">Tungara frog</name>
    <name type="synonym">Physalaemus pustulosus</name>
    <dbReference type="NCBI Taxonomy" id="76066"/>
    <lineage>
        <taxon>Eukaryota</taxon>
        <taxon>Metazoa</taxon>
        <taxon>Chordata</taxon>
        <taxon>Craniata</taxon>
        <taxon>Vertebrata</taxon>
        <taxon>Euteleostomi</taxon>
        <taxon>Amphibia</taxon>
        <taxon>Batrachia</taxon>
        <taxon>Anura</taxon>
        <taxon>Neobatrachia</taxon>
        <taxon>Hyloidea</taxon>
        <taxon>Leptodactylidae</taxon>
        <taxon>Leiuperinae</taxon>
        <taxon>Engystomops</taxon>
    </lineage>
</organism>
<dbReference type="EMBL" id="WNYA01042159">
    <property type="protein sequence ID" value="KAG8536515.1"/>
    <property type="molecule type" value="Genomic_DNA"/>
</dbReference>
<dbReference type="AlphaFoldDB" id="A0AAV6YLI6"/>
<evidence type="ECO:0000313" key="2">
    <source>
        <dbReference type="Proteomes" id="UP000824782"/>
    </source>
</evidence>
<accession>A0AAV6YLI6</accession>
<gene>
    <name evidence="1" type="ORF">GDO81_026197</name>
</gene>
<evidence type="ECO:0000313" key="1">
    <source>
        <dbReference type="EMBL" id="KAG8536515.1"/>
    </source>
</evidence>
<reference evidence="1" key="1">
    <citation type="thesis" date="2020" institute="ProQuest LLC" country="789 East Eisenhower Parkway, Ann Arbor, MI, USA">
        <title>Comparative Genomics and Chromosome Evolution.</title>
        <authorList>
            <person name="Mudd A.B."/>
        </authorList>
    </citation>
    <scope>NUCLEOTIDE SEQUENCE</scope>
    <source>
        <strain evidence="1">237g6f4</strain>
        <tissue evidence="1">Blood</tissue>
    </source>
</reference>
<protein>
    <submittedName>
        <fullName evidence="1">Uncharacterized protein</fullName>
    </submittedName>
</protein>
<sequence>MFSLYFNVRFLCKKMGQMVQNWGFTKENTIGEMHQTTRAEKLHIVTSWAIYNAKKQLEILILMNYYKDSQQGQVIWERETP</sequence>
<dbReference type="Proteomes" id="UP000824782">
    <property type="component" value="Unassembled WGS sequence"/>
</dbReference>
<comment type="caution">
    <text evidence="1">The sequence shown here is derived from an EMBL/GenBank/DDBJ whole genome shotgun (WGS) entry which is preliminary data.</text>
</comment>
<name>A0AAV6YLI6_ENGPU</name>